<keyword evidence="10" id="KW-0687">Ribonucleoprotein</keyword>
<organism evidence="10 11">
    <name type="scientific">Molossus molossus</name>
    <name type="common">Pallas' mastiff bat</name>
    <name type="synonym">Vespertilio molossus</name>
    <dbReference type="NCBI Taxonomy" id="27622"/>
    <lineage>
        <taxon>Eukaryota</taxon>
        <taxon>Metazoa</taxon>
        <taxon>Chordata</taxon>
        <taxon>Craniata</taxon>
        <taxon>Vertebrata</taxon>
        <taxon>Euteleostomi</taxon>
        <taxon>Mammalia</taxon>
        <taxon>Eutheria</taxon>
        <taxon>Laurasiatheria</taxon>
        <taxon>Chiroptera</taxon>
        <taxon>Yangochiroptera</taxon>
        <taxon>Molossidae</taxon>
        <taxon>Molossus</taxon>
    </lineage>
</organism>
<dbReference type="InParanoid" id="A0A7J8JUW0"/>
<evidence type="ECO:0000256" key="6">
    <source>
        <dbReference type="ARBA" id="ARBA00022990"/>
    </source>
</evidence>
<dbReference type="CDD" id="cd08036">
    <property type="entry name" value="LARP_5"/>
    <property type="match status" value="1"/>
</dbReference>
<comment type="subcellular location">
    <subcellularLocation>
        <location evidence="1">Cytoplasm</location>
        <location evidence="1">Cytosol</location>
    </subcellularLocation>
</comment>
<evidence type="ECO:0000256" key="3">
    <source>
        <dbReference type="ARBA" id="ARBA00022490"/>
    </source>
</evidence>
<dbReference type="Pfam" id="PF05383">
    <property type="entry name" value="La"/>
    <property type="match status" value="1"/>
</dbReference>
<evidence type="ECO:0000256" key="8">
    <source>
        <dbReference type="SAM" id="MobiDB-lite"/>
    </source>
</evidence>
<dbReference type="Pfam" id="PF26088">
    <property type="entry name" value="RRM_LARP4"/>
    <property type="match status" value="1"/>
</dbReference>
<feature type="region of interest" description="Disordered" evidence="8">
    <location>
        <begin position="565"/>
        <end position="730"/>
    </location>
</feature>
<feature type="domain" description="HTH La-type RNA-binding" evidence="9">
    <location>
        <begin position="151"/>
        <end position="240"/>
    </location>
</feature>
<dbReference type="GO" id="GO:1990904">
    <property type="term" value="C:ribonucleoprotein complex"/>
    <property type="evidence" value="ECO:0007669"/>
    <property type="project" value="UniProtKB-KW"/>
</dbReference>
<dbReference type="InterPro" id="IPR035979">
    <property type="entry name" value="RBD_domain_sf"/>
</dbReference>
<dbReference type="CDD" id="cd12706">
    <property type="entry name" value="RRM_LARP5"/>
    <property type="match status" value="1"/>
</dbReference>
<evidence type="ECO:0000256" key="1">
    <source>
        <dbReference type="ARBA" id="ARBA00004514"/>
    </source>
</evidence>
<evidence type="ECO:0000256" key="2">
    <source>
        <dbReference type="ARBA" id="ARBA00022481"/>
    </source>
</evidence>
<name>A0A7J8JUW0_MOLMO</name>
<dbReference type="Gene3D" id="1.10.10.10">
    <property type="entry name" value="Winged helix-like DNA-binding domain superfamily/Winged helix DNA-binding domain"/>
    <property type="match status" value="1"/>
</dbReference>
<feature type="region of interest" description="Disordered" evidence="8">
    <location>
        <begin position="136"/>
        <end position="158"/>
    </location>
</feature>
<dbReference type="Gene3D" id="3.30.70.330">
    <property type="match status" value="1"/>
</dbReference>
<dbReference type="PANTHER" id="PTHR22792:SF43">
    <property type="entry name" value="LA-RELATED PROTEIN 4B"/>
    <property type="match status" value="1"/>
</dbReference>
<gene>
    <name evidence="10" type="ORF">HJG59_007563</name>
</gene>
<dbReference type="OrthoDB" id="10046764at2759"/>
<keyword evidence="11" id="KW-1185">Reference proteome</keyword>
<dbReference type="InterPro" id="IPR036390">
    <property type="entry name" value="WH_DNA-bd_sf"/>
</dbReference>
<dbReference type="SUPFAM" id="SSF46785">
    <property type="entry name" value="Winged helix' DNA-binding domain"/>
    <property type="match status" value="1"/>
</dbReference>
<dbReference type="EMBL" id="JACASF010000001">
    <property type="protein sequence ID" value="KAF6500637.1"/>
    <property type="molecule type" value="Genomic_DNA"/>
</dbReference>
<reference evidence="10 11" key="1">
    <citation type="journal article" date="2020" name="Nature">
        <title>Six reference-quality genomes reveal evolution of bat adaptations.</title>
        <authorList>
            <person name="Jebb D."/>
            <person name="Huang Z."/>
            <person name="Pippel M."/>
            <person name="Hughes G.M."/>
            <person name="Lavrichenko K."/>
            <person name="Devanna P."/>
            <person name="Winkler S."/>
            <person name="Jermiin L.S."/>
            <person name="Skirmuntt E.C."/>
            <person name="Katzourakis A."/>
            <person name="Burkitt-Gray L."/>
            <person name="Ray D.A."/>
            <person name="Sullivan K.A.M."/>
            <person name="Roscito J.G."/>
            <person name="Kirilenko B.M."/>
            <person name="Davalos L.M."/>
            <person name="Corthals A.P."/>
            <person name="Power M.L."/>
            <person name="Jones G."/>
            <person name="Ransome R.D."/>
            <person name="Dechmann D.K.N."/>
            <person name="Locatelli A.G."/>
            <person name="Puechmaille S.J."/>
            <person name="Fedrigo O."/>
            <person name="Jarvis E.D."/>
            <person name="Hiller M."/>
            <person name="Vernes S.C."/>
            <person name="Myers E.W."/>
            <person name="Teeling E.C."/>
        </authorList>
    </citation>
    <scope>NUCLEOTIDE SEQUENCE [LARGE SCALE GENOMIC DNA]</scope>
    <source>
        <strain evidence="10">MMolMol1</strain>
        <tissue evidence="10">Muscle</tissue>
    </source>
</reference>
<feature type="compositionally biased region" description="Basic and acidic residues" evidence="8">
    <location>
        <begin position="595"/>
        <end position="620"/>
    </location>
</feature>
<evidence type="ECO:0000256" key="4">
    <source>
        <dbReference type="ARBA" id="ARBA00022553"/>
    </source>
</evidence>
<feature type="compositionally biased region" description="Polar residues" evidence="8">
    <location>
        <begin position="623"/>
        <end position="640"/>
    </location>
</feature>
<feature type="compositionally biased region" description="Polar residues" evidence="8">
    <location>
        <begin position="139"/>
        <end position="152"/>
    </location>
</feature>
<dbReference type="GO" id="GO:0010494">
    <property type="term" value="C:cytoplasmic stress granule"/>
    <property type="evidence" value="ECO:0007669"/>
    <property type="project" value="TreeGrafter"/>
</dbReference>
<dbReference type="GO" id="GO:0045727">
    <property type="term" value="P:positive regulation of translation"/>
    <property type="evidence" value="ECO:0007669"/>
    <property type="project" value="TreeGrafter"/>
</dbReference>
<evidence type="ECO:0000256" key="7">
    <source>
        <dbReference type="PROSITE-ProRule" id="PRU00332"/>
    </source>
</evidence>
<protein>
    <submittedName>
        <fullName evidence="10">La ribonucleoprotein 4B</fullName>
    </submittedName>
</protein>
<evidence type="ECO:0000256" key="5">
    <source>
        <dbReference type="ARBA" id="ARBA00022884"/>
    </source>
</evidence>
<dbReference type="GO" id="GO:0003730">
    <property type="term" value="F:mRNA 3'-UTR binding"/>
    <property type="evidence" value="ECO:0007669"/>
    <property type="project" value="TreeGrafter"/>
</dbReference>
<dbReference type="PROSITE" id="PS50961">
    <property type="entry name" value="HTH_LA"/>
    <property type="match status" value="1"/>
</dbReference>
<dbReference type="InterPro" id="IPR034900">
    <property type="entry name" value="LARP4B_RRM"/>
</dbReference>
<dbReference type="SUPFAM" id="SSF54928">
    <property type="entry name" value="RNA-binding domain, RBD"/>
    <property type="match status" value="1"/>
</dbReference>
<feature type="compositionally biased region" description="Basic and acidic residues" evidence="8">
    <location>
        <begin position="677"/>
        <end position="689"/>
    </location>
</feature>
<evidence type="ECO:0000259" key="9">
    <source>
        <dbReference type="PROSITE" id="PS50961"/>
    </source>
</evidence>
<keyword evidence="6" id="KW-0007">Acetylation</keyword>
<comment type="caution">
    <text evidence="10">The sequence shown here is derived from an EMBL/GenBank/DDBJ whole genome shotgun (WGS) entry which is preliminary data.</text>
</comment>
<dbReference type="Proteomes" id="UP000550707">
    <property type="component" value="Unassembled WGS sequence"/>
</dbReference>
<dbReference type="InterPro" id="IPR045180">
    <property type="entry name" value="La_dom_prot"/>
</dbReference>
<dbReference type="GO" id="GO:0005829">
    <property type="term" value="C:cytosol"/>
    <property type="evidence" value="ECO:0007669"/>
    <property type="project" value="UniProtKB-SubCell"/>
</dbReference>
<dbReference type="InterPro" id="IPR036388">
    <property type="entry name" value="WH-like_DNA-bd_sf"/>
</dbReference>
<feature type="region of interest" description="Disordered" evidence="8">
    <location>
        <begin position="449"/>
        <end position="541"/>
    </location>
</feature>
<evidence type="ECO:0000313" key="11">
    <source>
        <dbReference type="Proteomes" id="UP000550707"/>
    </source>
</evidence>
<proteinExistence type="predicted"/>
<keyword evidence="2" id="KW-0488">Methylation</keyword>
<dbReference type="SMART" id="SM00715">
    <property type="entry name" value="LA"/>
    <property type="match status" value="1"/>
</dbReference>
<dbReference type="PANTHER" id="PTHR22792">
    <property type="entry name" value="LUPUS LA PROTEIN-RELATED"/>
    <property type="match status" value="1"/>
</dbReference>
<keyword evidence="4" id="KW-0597">Phosphoprotein</keyword>
<sequence length="730" mass="80298">MTSDQDAKVVAEPQGQRVQEGKDSDHLMNGPISQTTSQTSSIPALSQVPTAKVSELNPNAKVWGTPVLHLEAGSAADSGVSAAWENTLCQRPSYSQEELDANGDGDKSHENAALSELQESDQTAMNTLALDHSEYESLPENSDTGGNESQSESQEDPREVLKKTLEFCLSRENLASDMYLISQMDSDQYVPITTVANLDHIKKLSTDLDLIVEVLRSLPLVQVDEKGEKVRPNQNRCIVILREISESTPVEEVEALFKGDNLPKFINCEFAYNDNWFITFETEADAQQAYKYLREEVKTFQGKPIKARIKAKAIAINTFLPKNGFRPLDMSLYTQHRYTASFYLPPIYSPQQQFPLYSLIAPQTWSTTHSYLDPPLVTPFPNTGFINGFTSPTFKPAASPLTSLRQYPPRSRNPSKSHLRHAIPSADRGPGLLESPSIFNFTADRLINGVRSPQTRQTGQPRTRIQNPPAYAKRDAGTGRVEQSSLESSPGLGRGRKNSFGYRKKREEKFTRSQTQSPTPPKPPSPSFELGLSNFPPLPGAAGHLKTDDLFDNRLSSLLLGSKERSLSADSGVSTLPAATPREPPGPAPCTLSVAHERTPSPAHLPEDPKVVEKPREAPSADRLTSTTASKSVQVNGTTTELRKPSYAEICQRTSREPSSSPLPPPKEQKPNAVGCGKEEKKLTERELPAPKSNAGPPRDQRRPPGRRPSPPPAGKRSHREQSSPPRSPQ</sequence>
<feature type="compositionally biased region" description="Polar residues" evidence="8">
    <location>
        <begin position="451"/>
        <end position="466"/>
    </location>
</feature>
<feature type="region of interest" description="Disordered" evidence="8">
    <location>
        <begin position="397"/>
        <end position="435"/>
    </location>
</feature>
<accession>A0A7J8JUW0</accession>
<feature type="region of interest" description="Disordered" evidence="8">
    <location>
        <begin position="1"/>
        <end position="46"/>
    </location>
</feature>
<dbReference type="InterPro" id="IPR006630">
    <property type="entry name" value="La_HTH"/>
</dbReference>
<keyword evidence="3" id="KW-0963">Cytoplasm</keyword>
<dbReference type="InterPro" id="IPR012677">
    <property type="entry name" value="Nucleotide-bd_a/b_plait_sf"/>
</dbReference>
<keyword evidence="5 7" id="KW-0694">RNA-binding</keyword>
<dbReference type="InterPro" id="IPR058699">
    <property type="entry name" value="RRM_LARP4/4B"/>
</dbReference>
<dbReference type="FunFam" id="1.10.10.10:FF:000144">
    <property type="entry name" value="la-related protein 4 isoform X2"/>
    <property type="match status" value="1"/>
</dbReference>
<evidence type="ECO:0000313" key="10">
    <source>
        <dbReference type="EMBL" id="KAF6500637.1"/>
    </source>
</evidence>
<dbReference type="AlphaFoldDB" id="A0A7J8JUW0"/>
<feature type="compositionally biased region" description="Basic residues" evidence="8">
    <location>
        <begin position="494"/>
        <end position="504"/>
    </location>
</feature>